<evidence type="ECO:0000313" key="3">
    <source>
        <dbReference type="Proteomes" id="UP001497512"/>
    </source>
</evidence>
<sequence>MMGGSSQSSQGCVAHHHGGGASMHCEAAGDNNTGFGELKEAADQFKEITKAAILRNQETTESEKQSVFGAVPKLGLFYPHP</sequence>
<proteinExistence type="predicted"/>
<dbReference type="EMBL" id="OZ019898">
    <property type="protein sequence ID" value="CAK9229318.1"/>
    <property type="molecule type" value="Genomic_DNA"/>
</dbReference>
<name>A0ABP0UT01_9BRYO</name>
<feature type="region of interest" description="Disordered" evidence="1">
    <location>
        <begin position="1"/>
        <end position="34"/>
    </location>
</feature>
<protein>
    <submittedName>
        <fullName evidence="2">Uncharacterized protein</fullName>
    </submittedName>
</protein>
<dbReference type="Proteomes" id="UP001497512">
    <property type="component" value="Chromosome 6"/>
</dbReference>
<feature type="compositionally biased region" description="Low complexity" evidence="1">
    <location>
        <begin position="1"/>
        <end position="11"/>
    </location>
</feature>
<gene>
    <name evidence="2" type="ORF">CSSPTR1EN2_LOCUS19673</name>
</gene>
<evidence type="ECO:0000256" key="1">
    <source>
        <dbReference type="SAM" id="MobiDB-lite"/>
    </source>
</evidence>
<keyword evidence="3" id="KW-1185">Reference proteome</keyword>
<accession>A0ABP0UT01</accession>
<organism evidence="2 3">
    <name type="scientific">Sphagnum troendelagicum</name>
    <dbReference type="NCBI Taxonomy" id="128251"/>
    <lineage>
        <taxon>Eukaryota</taxon>
        <taxon>Viridiplantae</taxon>
        <taxon>Streptophyta</taxon>
        <taxon>Embryophyta</taxon>
        <taxon>Bryophyta</taxon>
        <taxon>Sphagnophytina</taxon>
        <taxon>Sphagnopsida</taxon>
        <taxon>Sphagnales</taxon>
        <taxon>Sphagnaceae</taxon>
        <taxon>Sphagnum</taxon>
    </lineage>
</organism>
<reference evidence="2" key="1">
    <citation type="submission" date="2024-02" db="EMBL/GenBank/DDBJ databases">
        <authorList>
            <consortium name="ELIXIR-Norway"/>
            <consortium name="Elixir Norway"/>
        </authorList>
    </citation>
    <scope>NUCLEOTIDE SEQUENCE</scope>
</reference>
<evidence type="ECO:0000313" key="2">
    <source>
        <dbReference type="EMBL" id="CAK9229318.1"/>
    </source>
</evidence>